<protein>
    <submittedName>
        <fullName evidence="1">Uncharacterized protein</fullName>
    </submittedName>
</protein>
<organism evidence="1">
    <name type="scientific">Anguilla anguilla</name>
    <name type="common">European freshwater eel</name>
    <name type="synonym">Muraena anguilla</name>
    <dbReference type="NCBI Taxonomy" id="7936"/>
    <lineage>
        <taxon>Eukaryota</taxon>
        <taxon>Metazoa</taxon>
        <taxon>Chordata</taxon>
        <taxon>Craniata</taxon>
        <taxon>Vertebrata</taxon>
        <taxon>Euteleostomi</taxon>
        <taxon>Actinopterygii</taxon>
        <taxon>Neopterygii</taxon>
        <taxon>Teleostei</taxon>
        <taxon>Anguilliformes</taxon>
        <taxon>Anguillidae</taxon>
        <taxon>Anguilla</taxon>
    </lineage>
</organism>
<dbReference type="EMBL" id="GBXM01052644">
    <property type="protein sequence ID" value="JAH55933.1"/>
    <property type="molecule type" value="Transcribed_RNA"/>
</dbReference>
<dbReference type="AlphaFoldDB" id="A0A0E9TT74"/>
<sequence length="26" mass="3192">MFIFLPFYSWYGSTKYYSFTNVTISK</sequence>
<evidence type="ECO:0000313" key="1">
    <source>
        <dbReference type="EMBL" id="JAH55933.1"/>
    </source>
</evidence>
<reference evidence="1" key="1">
    <citation type="submission" date="2014-11" db="EMBL/GenBank/DDBJ databases">
        <authorList>
            <person name="Amaro Gonzalez C."/>
        </authorList>
    </citation>
    <scope>NUCLEOTIDE SEQUENCE</scope>
</reference>
<proteinExistence type="predicted"/>
<name>A0A0E9TT74_ANGAN</name>
<reference evidence="1" key="2">
    <citation type="journal article" date="2015" name="Fish Shellfish Immunol.">
        <title>Early steps in the European eel (Anguilla anguilla)-Vibrio vulnificus interaction in the gills: Role of the RtxA13 toxin.</title>
        <authorList>
            <person name="Callol A."/>
            <person name="Pajuelo D."/>
            <person name="Ebbesson L."/>
            <person name="Teles M."/>
            <person name="MacKenzie S."/>
            <person name="Amaro C."/>
        </authorList>
    </citation>
    <scope>NUCLEOTIDE SEQUENCE</scope>
</reference>
<accession>A0A0E9TT74</accession>